<feature type="compositionally biased region" description="Low complexity" evidence="2">
    <location>
        <begin position="730"/>
        <end position="784"/>
    </location>
</feature>
<dbReference type="InterPro" id="IPR054722">
    <property type="entry name" value="PolX-like_BBD"/>
</dbReference>
<dbReference type="Pfam" id="PF22936">
    <property type="entry name" value="Pol_BBD"/>
    <property type="match status" value="1"/>
</dbReference>
<dbReference type="InterPro" id="IPR001878">
    <property type="entry name" value="Znf_CCHC"/>
</dbReference>
<feature type="domain" description="Integrase catalytic" evidence="4">
    <location>
        <begin position="457"/>
        <end position="626"/>
    </location>
</feature>
<dbReference type="PROSITE" id="PS50158">
    <property type="entry name" value="ZF_CCHC"/>
    <property type="match status" value="1"/>
</dbReference>
<dbReference type="InterPro" id="IPR001584">
    <property type="entry name" value="Integrase_cat-core"/>
</dbReference>
<evidence type="ECO:0000259" key="3">
    <source>
        <dbReference type="PROSITE" id="PS50158"/>
    </source>
</evidence>
<dbReference type="InterPro" id="IPR013103">
    <property type="entry name" value="RVT_2"/>
</dbReference>
<dbReference type="PROSITE" id="PS50994">
    <property type="entry name" value="INTEGRASE"/>
    <property type="match status" value="1"/>
</dbReference>
<evidence type="ECO:0000256" key="2">
    <source>
        <dbReference type="SAM" id="MobiDB-lite"/>
    </source>
</evidence>
<name>A0A8T1Y779_9BRAS</name>
<proteinExistence type="predicted"/>
<dbReference type="Pfam" id="PF14244">
    <property type="entry name" value="Retrotran_gag_3"/>
    <property type="match status" value="1"/>
</dbReference>
<dbReference type="Pfam" id="PF07727">
    <property type="entry name" value="RVT_2"/>
    <property type="match status" value="1"/>
</dbReference>
<feature type="domain" description="CCHC-type" evidence="3">
    <location>
        <begin position="277"/>
        <end position="290"/>
    </location>
</feature>
<protein>
    <submittedName>
        <fullName evidence="5">Ribonuclease H-like superfamily</fullName>
    </submittedName>
</protein>
<evidence type="ECO:0000256" key="1">
    <source>
        <dbReference type="PROSITE-ProRule" id="PRU00047"/>
    </source>
</evidence>
<accession>A0A8T1Y779</accession>
<dbReference type="Proteomes" id="UP000694240">
    <property type="component" value="Chromosome 12"/>
</dbReference>
<feature type="region of interest" description="Disordered" evidence="2">
    <location>
        <begin position="730"/>
        <end position="803"/>
    </location>
</feature>
<dbReference type="PANTHER" id="PTHR11439:SF494">
    <property type="entry name" value="CYSTEINE-RICH RLK (RECEPTOR-LIKE PROTEIN KINASE) 8"/>
    <property type="match status" value="1"/>
</dbReference>
<gene>
    <name evidence="5" type="ORF">ISN45_Aa07g029320</name>
</gene>
<keyword evidence="1" id="KW-0863">Zinc-finger</keyword>
<dbReference type="EMBL" id="JAEFBK010000012">
    <property type="protein sequence ID" value="KAG7542996.1"/>
    <property type="molecule type" value="Genomic_DNA"/>
</dbReference>
<keyword evidence="1" id="KW-0479">Metal-binding</keyword>
<keyword evidence="1" id="KW-0862">Zinc</keyword>
<dbReference type="GO" id="GO:0008270">
    <property type="term" value="F:zinc ion binding"/>
    <property type="evidence" value="ECO:0007669"/>
    <property type="project" value="UniProtKB-KW"/>
</dbReference>
<reference evidence="5 6" key="1">
    <citation type="submission" date="2020-12" db="EMBL/GenBank/DDBJ databases">
        <title>Concerted genomic and epigenomic changes stabilize Arabidopsis allopolyploids.</title>
        <authorList>
            <person name="Chen Z."/>
        </authorList>
    </citation>
    <scope>NUCLEOTIDE SEQUENCE [LARGE SCALE GENOMIC DNA]</scope>
    <source>
        <strain evidence="5">Allo738</strain>
        <tissue evidence="5">Leaf</tissue>
    </source>
</reference>
<dbReference type="GO" id="GO:0003676">
    <property type="term" value="F:nucleic acid binding"/>
    <property type="evidence" value="ECO:0007669"/>
    <property type="project" value="InterPro"/>
</dbReference>
<dbReference type="PANTHER" id="PTHR11439">
    <property type="entry name" value="GAG-POL-RELATED RETROTRANSPOSON"/>
    <property type="match status" value="1"/>
</dbReference>
<dbReference type="GO" id="GO:0015074">
    <property type="term" value="P:DNA integration"/>
    <property type="evidence" value="ECO:0007669"/>
    <property type="project" value="InterPro"/>
</dbReference>
<evidence type="ECO:0000259" key="4">
    <source>
        <dbReference type="PROSITE" id="PS50994"/>
    </source>
</evidence>
<dbReference type="InterPro" id="IPR057670">
    <property type="entry name" value="SH3_retrovirus"/>
</dbReference>
<dbReference type="CDD" id="cd09272">
    <property type="entry name" value="RNase_HI_RT_Ty1"/>
    <property type="match status" value="1"/>
</dbReference>
<evidence type="ECO:0000313" key="6">
    <source>
        <dbReference type="Proteomes" id="UP000694240"/>
    </source>
</evidence>
<evidence type="ECO:0000313" key="5">
    <source>
        <dbReference type="EMBL" id="KAG7542996.1"/>
    </source>
</evidence>
<dbReference type="Pfam" id="PF13976">
    <property type="entry name" value="gag_pre-integrs"/>
    <property type="match status" value="1"/>
</dbReference>
<organism evidence="5 6">
    <name type="scientific">Arabidopsis thaliana x Arabidopsis arenosa</name>
    <dbReference type="NCBI Taxonomy" id="1240361"/>
    <lineage>
        <taxon>Eukaryota</taxon>
        <taxon>Viridiplantae</taxon>
        <taxon>Streptophyta</taxon>
        <taxon>Embryophyta</taxon>
        <taxon>Tracheophyta</taxon>
        <taxon>Spermatophyta</taxon>
        <taxon>Magnoliopsida</taxon>
        <taxon>eudicotyledons</taxon>
        <taxon>Gunneridae</taxon>
        <taxon>Pentapetalae</taxon>
        <taxon>rosids</taxon>
        <taxon>malvids</taxon>
        <taxon>Brassicales</taxon>
        <taxon>Brassicaceae</taxon>
        <taxon>Camelineae</taxon>
        <taxon>Arabidopsis</taxon>
    </lineage>
</organism>
<dbReference type="InterPro" id="IPR025724">
    <property type="entry name" value="GAG-pre-integrase_dom"/>
</dbReference>
<dbReference type="InterPro" id="IPR006577">
    <property type="entry name" value="UAS"/>
</dbReference>
<dbReference type="SMART" id="SM00594">
    <property type="entry name" value="UAS"/>
    <property type="match status" value="1"/>
</dbReference>
<dbReference type="InterPro" id="IPR029472">
    <property type="entry name" value="Copia-like_N"/>
</dbReference>
<keyword evidence="6" id="KW-1185">Reference proteome</keyword>
<sequence length="1552" mass="173413">MGSNSFSSNPPDVSAPIRFSNEQGDNPYYLHKSDHAGLQLVSDRLTGGVDFHSWRRSVRMALNVRNKLGFVDGTIPKPSDNDPNAGAWSRCNDLVATWLINSVAKNISQSLLFISTAEGIWKSLMARFNQDDATRIYEIEQKLCTIQQGSRDVNAYYTELITLLENYKNYVELPVCTCGHCECNAAQLWERLQQRSRVTKFLMGLNEAYEPTRRHILMQKPMPSLEAAFNIVVQDERQKSINPVSQAGNVVFQTSGSSELDQMIAYANYKGKPKVVCTHCGMTGHMVNKCYKIHGYPPGYIPGFKSQATQLYGQRPQQYSAQQYNTYPAKQFNTQQFQPKGNFQQMQRPVQVNAQQWRPSFPQKDNAIANVMIEAPPTTAQVTYNNIDLSSLTSNQVQQIVAQLQSLHVPEQSTSNLATITENGVMACESDSDSGATSHVCSDLTLFKDFKPAIDQTVSLPNGVRVPIAHTGTIHLTSALILYNDLTQGLMLGKCSILQNLYVLTQADLHASVVSDHFVASITADGNLWHQRLGHPSAAKLQNLSEKLSISKSSLHSSFHYTPQQNSVVERKHQHLLNVARSLMFQSHVPVAYWGECVQTAVFLINRTPSPLLDNKSPYEKLMNKVPEYSMLRVFGSLCYVSTLPKHRTKFSPRAKPSVFLGYPSGVKGFKVLDLDTNQVYISRNVVFHENIFPFVDLQDLQHDIFPHTILPLPVADCPASSYIHNIPQSYPPSTSSSPIQNAPSSSHTPPASSLNSPVHTSSSSSTHSSSSSHNSHSNTGISSPTVDLADLPSLDPVRPKRNAKAPSYLSQYHCYLTQNTIPTPIPSTRYPLSSVLSYDLLAPEFQQFILAITLETEPHTFKQAMASEYWKNACNSELTALEGHKTWSVVSLPPGHNVVGCKWVFTIKYNADGTVERYKARLVAKGYTQEEGVDYFDTFSPVAKLTTVKLLLGVAAIKNWTLTQMDVSNAFLHGELDEEIYMSLPQGYTPPDGQPLPPNAVCKLHKSLYGLKQASRQWYHRLSTVIMNAGFKQCAGDHTLFTRKTGSVFLAVLVYVDDIVIASNNLEAEKEFKDLLHREFMIKDLGPMKFFLGLEVARNKKGISVCQRKYALDLIEGAGFLGCKPCAVPMDPVVQLSKEDGELLANPTVYRELVGKLLYLTITRPDITFAVHKLSQFISCPTGVHLTAAQRVVRYLKSNPGQGLFFPSDSDLSLSAFADADWAACPDSRRSVSGICVFLGHSLISWRSKKQEVASRSSTESEYRAMAHATCELIWIDQLLKDLQVTRSSPAKLYCDNKSALYIAYNPVFHERTKHIEIDCHTTRDQIKRGFLIALHVSTHNQLADILTKALGPSQFHSLLSRMSISSLYLPQNPVCPNDIWDFGSRLSSLYRPRSLKLLFNGSFEDAKTTSSREDLWLLVNLQSTTEFASHTLNRDLWSNNVVSHAIEARFILWQVYDDTNEGQKISTLYEIDTAPPVVLFIDPITGQKMRTWSGMIEAHYFLEDLMIYIDAGPRQQIASMTSNHVDQDKASLCCSFGYLIELVSGFCFEH</sequence>
<comment type="caution">
    <text evidence="5">The sequence shown here is derived from an EMBL/GenBank/DDBJ whole genome shotgun (WGS) entry which is preliminary data.</text>
</comment>
<dbReference type="Pfam" id="PF13899">
    <property type="entry name" value="Thioredoxin_7"/>
    <property type="match status" value="1"/>
</dbReference>
<dbReference type="CDD" id="cd02958">
    <property type="entry name" value="UAS"/>
    <property type="match status" value="1"/>
</dbReference>
<dbReference type="Pfam" id="PF25597">
    <property type="entry name" value="SH3_retrovirus"/>
    <property type="match status" value="1"/>
</dbReference>